<evidence type="ECO:0000256" key="1">
    <source>
        <dbReference type="ARBA" id="ARBA00022729"/>
    </source>
</evidence>
<feature type="domain" description="S-locus glycoprotein" evidence="3">
    <location>
        <begin position="15"/>
        <end position="47"/>
    </location>
</feature>
<evidence type="ECO:0000313" key="5">
    <source>
        <dbReference type="Proteomes" id="UP000289738"/>
    </source>
</evidence>
<dbReference type="EMBL" id="SDMP01000015">
    <property type="protein sequence ID" value="RYR08358.1"/>
    <property type="molecule type" value="Genomic_DNA"/>
</dbReference>
<dbReference type="AlphaFoldDB" id="A0A444Z2F3"/>
<evidence type="ECO:0000313" key="4">
    <source>
        <dbReference type="EMBL" id="RYR08358.1"/>
    </source>
</evidence>
<evidence type="ECO:0000259" key="3">
    <source>
        <dbReference type="Pfam" id="PF00954"/>
    </source>
</evidence>
<dbReference type="Proteomes" id="UP000289738">
    <property type="component" value="Chromosome B05"/>
</dbReference>
<dbReference type="PANTHER" id="PTHR32444">
    <property type="entry name" value="BULB-TYPE LECTIN DOMAIN-CONTAINING PROTEIN"/>
    <property type="match status" value="1"/>
</dbReference>
<evidence type="ECO:0000256" key="2">
    <source>
        <dbReference type="ARBA" id="ARBA00023157"/>
    </source>
</evidence>
<protein>
    <recommendedName>
        <fullName evidence="3">S-locus glycoprotein domain-containing protein</fullName>
    </recommendedName>
</protein>
<comment type="caution">
    <text evidence="4">The sequence shown here is derived from an EMBL/GenBank/DDBJ whole genome shotgun (WGS) entry which is preliminary data.</text>
</comment>
<dbReference type="PANTHER" id="PTHR32444:SF89">
    <property type="entry name" value="S GLYCOPROTEIN"/>
    <property type="match status" value="1"/>
</dbReference>
<dbReference type="Pfam" id="PF00954">
    <property type="entry name" value="S_locus_glycop"/>
    <property type="match status" value="1"/>
</dbReference>
<name>A0A444Z2F3_ARAHY</name>
<organism evidence="4 5">
    <name type="scientific">Arachis hypogaea</name>
    <name type="common">Peanut</name>
    <dbReference type="NCBI Taxonomy" id="3818"/>
    <lineage>
        <taxon>Eukaryota</taxon>
        <taxon>Viridiplantae</taxon>
        <taxon>Streptophyta</taxon>
        <taxon>Embryophyta</taxon>
        <taxon>Tracheophyta</taxon>
        <taxon>Spermatophyta</taxon>
        <taxon>Magnoliopsida</taxon>
        <taxon>eudicotyledons</taxon>
        <taxon>Gunneridae</taxon>
        <taxon>Pentapetalae</taxon>
        <taxon>rosids</taxon>
        <taxon>fabids</taxon>
        <taxon>Fabales</taxon>
        <taxon>Fabaceae</taxon>
        <taxon>Papilionoideae</taxon>
        <taxon>50 kb inversion clade</taxon>
        <taxon>dalbergioids sensu lato</taxon>
        <taxon>Dalbergieae</taxon>
        <taxon>Pterocarpus clade</taxon>
        <taxon>Arachis</taxon>
    </lineage>
</organism>
<accession>A0A444Z2F3</accession>
<reference evidence="4 5" key="1">
    <citation type="submission" date="2019-01" db="EMBL/GenBank/DDBJ databases">
        <title>Sequencing of cultivated peanut Arachis hypogaea provides insights into genome evolution and oil improvement.</title>
        <authorList>
            <person name="Chen X."/>
        </authorList>
    </citation>
    <scope>NUCLEOTIDE SEQUENCE [LARGE SCALE GENOMIC DNA]</scope>
    <source>
        <strain evidence="5">cv. Fuhuasheng</strain>
        <tissue evidence="4">Leaves</tissue>
    </source>
</reference>
<keyword evidence="2" id="KW-1015">Disulfide bond</keyword>
<keyword evidence="1" id="KW-0732">Signal</keyword>
<dbReference type="STRING" id="3818.A0A444Z2F3"/>
<dbReference type="InterPro" id="IPR000858">
    <property type="entry name" value="S_locus_glycoprot_dom"/>
</dbReference>
<gene>
    <name evidence="4" type="ORF">Ahy_B05g076007</name>
</gene>
<keyword evidence="5" id="KW-1185">Reference proteome</keyword>
<proteinExistence type="predicted"/>
<sequence>MCFESMYTVRMLKQCFEFDKYGICGPYGICDSNAFPVCSCIQGFSVKNQTEWDFRDFSNGCVRKTRLDCGRDKFLKLQHVEPPETTRVFVNRSMTLQEYGGTGFVMWSDELLDMRKFSGAGQDLFIRLASSDVGKYL</sequence>
<dbReference type="GO" id="GO:0048544">
    <property type="term" value="P:recognition of pollen"/>
    <property type="evidence" value="ECO:0007669"/>
    <property type="project" value="InterPro"/>
</dbReference>